<organism evidence="5 6">
    <name type="scientific">Collybiopsis confluens</name>
    <dbReference type="NCBI Taxonomy" id="2823264"/>
    <lineage>
        <taxon>Eukaryota</taxon>
        <taxon>Fungi</taxon>
        <taxon>Dikarya</taxon>
        <taxon>Basidiomycota</taxon>
        <taxon>Agaricomycotina</taxon>
        <taxon>Agaricomycetes</taxon>
        <taxon>Agaricomycetidae</taxon>
        <taxon>Agaricales</taxon>
        <taxon>Marasmiineae</taxon>
        <taxon>Omphalotaceae</taxon>
        <taxon>Collybiopsis</taxon>
    </lineage>
</organism>
<gene>
    <name evidence="5" type="ORF">D9757_003315</name>
</gene>
<dbReference type="CDD" id="cd00067">
    <property type="entry name" value="GAL4"/>
    <property type="match status" value="1"/>
</dbReference>
<evidence type="ECO:0000313" key="5">
    <source>
        <dbReference type="EMBL" id="KAF5392078.1"/>
    </source>
</evidence>
<keyword evidence="6" id="KW-1185">Reference proteome</keyword>
<feature type="region of interest" description="Disordered" evidence="3">
    <location>
        <begin position="117"/>
        <end position="157"/>
    </location>
</feature>
<dbReference type="InterPro" id="IPR001138">
    <property type="entry name" value="Zn2Cys6_DnaBD"/>
</dbReference>
<sequence>MVSNSPAESRDAGSRSSLACDACRRRKIKCDSTERAPGKPCSKCEAADLECKFTYTRKKRRPNLAPKSRKYGIETAQILVEHIVSALEEYSIPQDSESVREILISLAKYARSLEQRLNQSSQSNKSGSTTDSTLVLSPESNKQRSPELDDEEDDSEEEVQDIAVDFKNLSLGGTERHFGRSSNYLFLHTAIEYRPEHPSNQKNYMVIRPEMWSTEIWKWVPEYKPPVYTFPENDLLRDLIDIFFEEISPYTLPLLHRPTFENAVASGLHLSDQFFGATVLAVCALAARNSNDPRNLIEVTEYEQLAGWKWLRQIQLVRPSFEITTSVYELQLYCLATFYLSSTTISDSSFPLIGLGIRLAHERGAHRARRPGQAQTKESELWVRAFWCLVGLDIMGGLTFGRPPMTTPNDFDVEPIAECDDEEWTSLTPFVQPAGKPSKTSFGVYYHRLMQIAGSIQRSIYAVRRADSDSSVSKPMHGTGASSIEWNQREVMKHDSALNEWLGSLPLHLRWDPHRTDSIFLGQTVILHSTFYWVQITLHKKFVMRIAPAAPGISSISSSDSAISSPEAPEMFAGTCGVDTCAQPESSRASRSRSRDRNSTSNINSKNRTLASLEMRMSFPSLAVCTNAARCSVNIAQAYHQRDLHPIPDILPLLGNTASVLMVSLWRSKHSSTSMGAAPSRREWGDLLKTFAIMAGYERRHQWAGRLIDKFMALAKAEGLDGPMEAPPHSHGLKRNRPDDGGDLDLGVVNLGRDTTSLTDWMSTSTIIPPPPSLLQSRLPSTLSSLSQTSVPSLSTSTSTWTPFYPTSTTFGLPSSSSASASHPSSSALLSSTGFAASILDSSGGSLHTGEGSSSISNMRLNGGLFGDGPDISSFGGSASQQGHTRPIDSSDLGNGIFDEMADVYQLAGEASSLNVVGSSDAGGGNHNNSFGHIDLEDWNMFMRNVDDALFEAGLGR</sequence>
<evidence type="ECO:0000256" key="2">
    <source>
        <dbReference type="ARBA" id="ARBA00023242"/>
    </source>
</evidence>
<dbReference type="PROSITE" id="PS50048">
    <property type="entry name" value="ZN2_CY6_FUNGAL_2"/>
    <property type="match status" value="1"/>
</dbReference>
<feature type="compositionally biased region" description="Polar residues" evidence="3">
    <location>
        <begin position="117"/>
        <end position="140"/>
    </location>
</feature>
<dbReference type="GO" id="GO:0008270">
    <property type="term" value="F:zinc ion binding"/>
    <property type="evidence" value="ECO:0007669"/>
    <property type="project" value="InterPro"/>
</dbReference>
<evidence type="ECO:0000259" key="4">
    <source>
        <dbReference type="PROSITE" id="PS50048"/>
    </source>
</evidence>
<dbReference type="EMBL" id="JAACJN010000007">
    <property type="protein sequence ID" value="KAF5392078.1"/>
    <property type="molecule type" value="Genomic_DNA"/>
</dbReference>
<evidence type="ECO:0000313" key="6">
    <source>
        <dbReference type="Proteomes" id="UP000518752"/>
    </source>
</evidence>
<dbReference type="SMART" id="SM00066">
    <property type="entry name" value="GAL4"/>
    <property type="match status" value="1"/>
</dbReference>
<dbReference type="InterPro" id="IPR036864">
    <property type="entry name" value="Zn2-C6_fun-type_DNA-bd_sf"/>
</dbReference>
<dbReference type="InterPro" id="IPR050987">
    <property type="entry name" value="AtrR-like"/>
</dbReference>
<dbReference type="AlphaFoldDB" id="A0A8H5MFG9"/>
<dbReference type="SUPFAM" id="SSF57701">
    <property type="entry name" value="Zn2/Cys6 DNA-binding domain"/>
    <property type="match status" value="1"/>
</dbReference>
<dbReference type="SMART" id="SM00906">
    <property type="entry name" value="Fungal_trans"/>
    <property type="match status" value="1"/>
</dbReference>
<keyword evidence="1" id="KW-0479">Metal-binding</keyword>
<comment type="caution">
    <text evidence="5">The sequence shown here is derived from an EMBL/GenBank/DDBJ whole genome shotgun (WGS) entry which is preliminary data.</text>
</comment>
<evidence type="ECO:0000256" key="3">
    <source>
        <dbReference type="SAM" id="MobiDB-lite"/>
    </source>
</evidence>
<dbReference type="PROSITE" id="PS00463">
    <property type="entry name" value="ZN2_CY6_FUNGAL_1"/>
    <property type="match status" value="1"/>
</dbReference>
<dbReference type="Proteomes" id="UP000518752">
    <property type="component" value="Unassembled WGS sequence"/>
</dbReference>
<dbReference type="GO" id="GO:0003677">
    <property type="term" value="F:DNA binding"/>
    <property type="evidence" value="ECO:0007669"/>
    <property type="project" value="InterPro"/>
</dbReference>
<name>A0A8H5MFG9_9AGAR</name>
<dbReference type="PANTHER" id="PTHR46910">
    <property type="entry name" value="TRANSCRIPTION FACTOR PDR1"/>
    <property type="match status" value="1"/>
</dbReference>
<dbReference type="GO" id="GO:0000981">
    <property type="term" value="F:DNA-binding transcription factor activity, RNA polymerase II-specific"/>
    <property type="evidence" value="ECO:0007669"/>
    <property type="project" value="InterPro"/>
</dbReference>
<dbReference type="GO" id="GO:0006351">
    <property type="term" value="P:DNA-templated transcription"/>
    <property type="evidence" value="ECO:0007669"/>
    <property type="project" value="InterPro"/>
</dbReference>
<proteinExistence type="predicted"/>
<dbReference type="Pfam" id="PF04082">
    <property type="entry name" value="Fungal_trans"/>
    <property type="match status" value="1"/>
</dbReference>
<dbReference type="InterPro" id="IPR007219">
    <property type="entry name" value="XnlR_reg_dom"/>
</dbReference>
<dbReference type="Gene3D" id="4.10.240.10">
    <property type="entry name" value="Zn(2)-C6 fungal-type DNA-binding domain"/>
    <property type="match status" value="1"/>
</dbReference>
<dbReference type="Pfam" id="PF00172">
    <property type="entry name" value="Zn_clus"/>
    <property type="match status" value="1"/>
</dbReference>
<accession>A0A8H5MFG9</accession>
<reference evidence="5 6" key="1">
    <citation type="journal article" date="2020" name="ISME J.">
        <title>Uncovering the hidden diversity of litter-decomposition mechanisms in mushroom-forming fungi.</title>
        <authorList>
            <person name="Floudas D."/>
            <person name="Bentzer J."/>
            <person name="Ahren D."/>
            <person name="Johansson T."/>
            <person name="Persson P."/>
            <person name="Tunlid A."/>
        </authorList>
    </citation>
    <scope>NUCLEOTIDE SEQUENCE [LARGE SCALE GENOMIC DNA]</scope>
    <source>
        <strain evidence="5 6">CBS 406.79</strain>
    </source>
</reference>
<evidence type="ECO:0000256" key="1">
    <source>
        <dbReference type="ARBA" id="ARBA00022723"/>
    </source>
</evidence>
<keyword evidence="2" id="KW-0539">Nucleus</keyword>
<dbReference type="PANTHER" id="PTHR46910:SF1">
    <property type="entry name" value="MISCELLANEOUS ZN(II)2CYS6 TRANSCRIPTION FACTOR (EUROFUNG)-RELATED"/>
    <property type="match status" value="1"/>
</dbReference>
<dbReference type="OrthoDB" id="4456959at2759"/>
<feature type="region of interest" description="Disordered" evidence="3">
    <location>
        <begin position="579"/>
        <end position="607"/>
    </location>
</feature>
<protein>
    <recommendedName>
        <fullName evidence="4">Zn(2)-C6 fungal-type domain-containing protein</fullName>
    </recommendedName>
</protein>
<feature type="compositionally biased region" description="Acidic residues" evidence="3">
    <location>
        <begin position="148"/>
        <end position="157"/>
    </location>
</feature>
<dbReference type="CDD" id="cd12148">
    <property type="entry name" value="fungal_TF_MHR"/>
    <property type="match status" value="1"/>
</dbReference>
<feature type="domain" description="Zn(2)-C6 fungal-type" evidence="4">
    <location>
        <begin position="19"/>
        <end position="53"/>
    </location>
</feature>